<dbReference type="Gene3D" id="1.10.1280.10">
    <property type="entry name" value="Di-copper center containing domain from catechol oxidase"/>
    <property type="match status" value="1"/>
</dbReference>
<feature type="transmembrane region" description="Helical" evidence="2">
    <location>
        <begin position="21"/>
        <end position="37"/>
    </location>
</feature>
<name>F0YLT6_AURAN</name>
<feature type="region of interest" description="Disordered" evidence="1">
    <location>
        <begin position="44"/>
        <end position="69"/>
    </location>
</feature>
<dbReference type="Proteomes" id="UP000002729">
    <property type="component" value="Unassembled WGS sequence"/>
</dbReference>
<evidence type="ECO:0000313" key="5">
    <source>
        <dbReference type="Proteomes" id="UP000002729"/>
    </source>
</evidence>
<dbReference type="InterPro" id="IPR002227">
    <property type="entry name" value="Tyrosinase_Cu-bd"/>
</dbReference>
<dbReference type="AlphaFoldDB" id="F0YLT6"/>
<keyword evidence="2" id="KW-1133">Transmembrane helix</keyword>
<dbReference type="KEGG" id="aaf:AURANDRAFT_67605"/>
<evidence type="ECO:0000313" key="4">
    <source>
        <dbReference type="EMBL" id="EGB03960.1"/>
    </source>
</evidence>
<feature type="compositionally biased region" description="Low complexity" evidence="1">
    <location>
        <begin position="44"/>
        <end position="64"/>
    </location>
</feature>
<sequence>MGGAYEYEEIGRSKRLERRRAAVGLGAFFVVVGTLGWNRKSLGAGAPASARGASRRQAPSASPREVGSAKPWQADAAAFPSNLRLSVSYYGEPPSLPLYGIAALAEPFAANALAWDGARAGVAWRVAAGNATVAGAGDGAWVATCFRGGDRFGLEAAYEGASATFAVACRYVRRELRALTAPDRAQWLAALAALGAAADGDAWRAADPAARRRAATLGELAAKHSHGPGCSPFHGGVSFFTAHAAFTLQLDASLRAVDAELRAPTPYWDFTIDGAAFGARPYGWNASSADAEAGLGGAYFRDTVRERDCGDPVTNGACYATDPRDADATPRVKRSADLCGVDAARELPLPACGELAPCVALALNGTSLGDLHACAEFVLHGAAPGARLKRRRATTTAGNLHTILGGAWACGGDLGAALRERPAFVPAWAARVLPGWQRMDRAGFLEPAGPNATALACPAYDGAAATARDVLARAGYLGAVRDPSTGACAVASDFVDASALVAAEGADGRCAARLAPALATDAAADDAFFALAGDANGAVGALATGAAPNDPLFWPLHPAFDRILALARLGGARLDEAWPDGTCAGRAPRRKQPASRTRTFEPLRHARGDAMPFTRRDLGDAGGGGALLTNGDLYDLVDPRRDDLSYVYDAFAWDHCAAAISAALAGDAPDAAYSLADLSSGCGERSRISQISASDGGGAHARSKDRMRSGDGRAARGGSTATTGSARGAGSAAGAGAGAGAPFFLKRRKRRSAVWSVASRACRAMMTAARYCS</sequence>
<evidence type="ECO:0000256" key="2">
    <source>
        <dbReference type="SAM" id="Phobius"/>
    </source>
</evidence>
<dbReference type="GeneID" id="20226333"/>
<organism evidence="5">
    <name type="scientific">Aureococcus anophagefferens</name>
    <name type="common">Harmful bloom alga</name>
    <dbReference type="NCBI Taxonomy" id="44056"/>
    <lineage>
        <taxon>Eukaryota</taxon>
        <taxon>Sar</taxon>
        <taxon>Stramenopiles</taxon>
        <taxon>Ochrophyta</taxon>
        <taxon>Pelagophyceae</taxon>
        <taxon>Pelagomonadales</taxon>
        <taxon>Pelagomonadaceae</taxon>
        <taxon>Aureococcus</taxon>
    </lineage>
</organism>
<feature type="compositionally biased region" description="Low complexity" evidence="1">
    <location>
        <begin position="716"/>
        <end position="730"/>
    </location>
</feature>
<dbReference type="RefSeq" id="XP_009041382.1">
    <property type="nucleotide sequence ID" value="XM_009043134.1"/>
</dbReference>
<dbReference type="GO" id="GO:0016491">
    <property type="term" value="F:oxidoreductase activity"/>
    <property type="evidence" value="ECO:0007669"/>
    <property type="project" value="InterPro"/>
</dbReference>
<dbReference type="InterPro" id="IPR008922">
    <property type="entry name" value="Di-copper_centre_dom_sf"/>
</dbReference>
<dbReference type="OrthoDB" id="186092at2759"/>
<keyword evidence="2" id="KW-0812">Transmembrane</keyword>
<accession>F0YLT6</accession>
<feature type="domain" description="Tyrosinase copper-binding" evidence="3">
    <location>
        <begin position="550"/>
        <end position="561"/>
    </location>
</feature>
<evidence type="ECO:0000256" key="1">
    <source>
        <dbReference type="SAM" id="MobiDB-lite"/>
    </source>
</evidence>
<protein>
    <recommendedName>
        <fullName evidence="3">Tyrosinase copper-binding domain-containing protein</fullName>
    </recommendedName>
</protein>
<feature type="region of interest" description="Disordered" evidence="1">
    <location>
        <begin position="689"/>
        <end position="736"/>
    </location>
</feature>
<dbReference type="EMBL" id="GL833158">
    <property type="protein sequence ID" value="EGB03960.1"/>
    <property type="molecule type" value="Genomic_DNA"/>
</dbReference>
<reference evidence="4 5" key="1">
    <citation type="journal article" date="2011" name="Proc. Natl. Acad. Sci. U.S.A.">
        <title>Niche of harmful alga Aureococcus anophagefferens revealed through ecogenomics.</title>
        <authorList>
            <person name="Gobler C.J."/>
            <person name="Berry D.L."/>
            <person name="Dyhrman S.T."/>
            <person name="Wilhelm S.W."/>
            <person name="Salamov A."/>
            <person name="Lobanov A.V."/>
            <person name="Zhang Y."/>
            <person name="Collier J.L."/>
            <person name="Wurch L.L."/>
            <person name="Kustka A.B."/>
            <person name="Dill B.D."/>
            <person name="Shah M."/>
            <person name="VerBerkmoes N.C."/>
            <person name="Kuo A."/>
            <person name="Terry A."/>
            <person name="Pangilinan J."/>
            <person name="Lindquist E.A."/>
            <person name="Lucas S."/>
            <person name="Paulsen I.T."/>
            <person name="Hattenrath-Lehmann T.K."/>
            <person name="Talmage S.C."/>
            <person name="Walker E.A."/>
            <person name="Koch F."/>
            <person name="Burson A.M."/>
            <person name="Marcoval M.A."/>
            <person name="Tang Y.Z."/>
            <person name="Lecleir G.R."/>
            <person name="Coyne K.J."/>
            <person name="Berg G.M."/>
            <person name="Bertrand E.M."/>
            <person name="Saito M.A."/>
            <person name="Gladyshev V.N."/>
            <person name="Grigoriev I.V."/>
        </authorList>
    </citation>
    <scope>NUCLEOTIDE SEQUENCE [LARGE SCALE GENOMIC DNA]</scope>
    <source>
        <strain evidence="5">CCMP 1984</strain>
    </source>
</reference>
<evidence type="ECO:0000259" key="3">
    <source>
        <dbReference type="PROSITE" id="PS00498"/>
    </source>
</evidence>
<keyword evidence="2" id="KW-0472">Membrane</keyword>
<proteinExistence type="predicted"/>
<dbReference type="SUPFAM" id="SSF48056">
    <property type="entry name" value="Di-copper centre-containing domain"/>
    <property type="match status" value="1"/>
</dbReference>
<feature type="compositionally biased region" description="Basic and acidic residues" evidence="1">
    <location>
        <begin position="702"/>
        <end position="714"/>
    </location>
</feature>
<keyword evidence="5" id="KW-1185">Reference proteome</keyword>
<dbReference type="PROSITE" id="PS00498">
    <property type="entry name" value="TYROSINASE_2"/>
    <property type="match status" value="1"/>
</dbReference>
<dbReference type="InParanoid" id="F0YLT6"/>
<gene>
    <name evidence="4" type="ORF">AURANDRAFT_67605</name>
</gene>